<evidence type="ECO:0000256" key="1">
    <source>
        <dbReference type="ARBA" id="ARBA00001324"/>
    </source>
</evidence>
<dbReference type="CDD" id="cd10316">
    <property type="entry name" value="RGL4_M"/>
    <property type="match status" value="1"/>
</dbReference>
<name>A0A176VNZ0_MARPO</name>
<dbReference type="GO" id="GO:0030246">
    <property type="term" value="F:carbohydrate binding"/>
    <property type="evidence" value="ECO:0007669"/>
    <property type="project" value="InterPro"/>
</dbReference>
<dbReference type="InterPro" id="IPR008979">
    <property type="entry name" value="Galactose-bd-like_sf"/>
</dbReference>
<feature type="domain" description="Rhamnogalacturonan lyase" evidence="10">
    <location>
        <begin position="348"/>
        <end position="420"/>
    </location>
</feature>
<evidence type="ECO:0000259" key="9">
    <source>
        <dbReference type="Pfam" id="PF14683"/>
    </source>
</evidence>
<keyword evidence="5" id="KW-0964">Secreted</keyword>
<reference evidence="11" key="1">
    <citation type="submission" date="2016-03" db="EMBL/GenBank/DDBJ databases">
        <title>Mechanisms controlling the formation of the plant cell surface in tip-growing cells are functionally conserved among land plants.</title>
        <authorList>
            <person name="Honkanen S."/>
            <person name="Jones V.A."/>
            <person name="Morieri G."/>
            <person name="Champion C."/>
            <person name="Hetherington A.J."/>
            <person name="Kelly S."/>
            <person name="Saint-Marcoux D."/>
            <person name="Proust H."/>
            <person name="Prescott H."/>
            <person name="Dolan L."/>
        </authorList>
    </citation>
    <scope>NUCLEOTIDE SEQUENCE [LARGE SCALE GENOMIC DNA]</scope>
    <source>
        <tissue evidence="11">Whole gametophyte</tissue>
    </source>
</reference>
<evidence type="ECO:0000256" key="5">
    <source>
        <dbReference type="ARBA" id="ARBA00022525"/>
    </source>
</evidence>
<evidence type="ECO:0000256" key="7">
    <source>
        <dbReference type="ARBA" id="ARBA00023239"/>
    </source>
</evidence>
<keyword evidence="6" id="KW-0732">Signal</keyword>
<dbReference type="SUPFAM" id="SSF49785">
    <property type="entry name" value="Galactose-binding domain-like"/>
    <property type="match status" value="1"/>
</dbReference>
<dbReference type="CDD" id="cd10320">
    <property type="entry name" value="RGL4_N"/>
    <property type="match status" value="1"/>
</dbReference>
<dbReference type="InterPro" id="IPR051850">
    <property type="entry name" value="Polysacch_Lyase_4"/>
</dbReference>
<comment type="similarity">
    <text evidence="3">Belongs to the polysaccharide lyase 4 family.</text>
</comment>
<accession>A0A176VNZ0</accession>
<dbReference type="InterPro" id="IPR010325">
    <property type="entry name" value="Rhamnogal_lyase"/>
</dbReference>
<dbReference type="InterPro" id="IPR014718">
    <property type="entry name" value="GH-type_carb-bd"/>
</dbReference>
<sequence>MIHVLQVVLDNGTVQITITKPGGNVAVVKYGEMDNLLDASLKENDRGYWDMNWNVANGSDTYDLPSGTIFKLVHSDGDKVEVSFTRPYDSTKTPAMLPLDVDKRFVLLRGSSGFYTYGIYSRPTGWPDFDLNQLRVVFMPRRDNFQYMAVADNKLRLMPSPDDLTDARSEELGYKEARLLTNPIEPSLKGQVDDKYQYSEDNKDMKVHGWMSKDTNPTVGFWMITPSNEFKNGGPMKADLTCHTGPTCLSMFHSAHYAGIDLCPQFRNGEAWKKVFGPVYVYLNQRPAGTTVRHLWDDAKAQMATEVAAWPYTWPSSSDYPHAADRGQVSGRLFVQDSYASLERSSARDAWVGLSLPGDVGTWQTESKGYQFWTKADSKGNFSIQNVRAGTYSLNAWVPSVIGDYLKDGQITVAAGDSISLGDLTYTPPRYGPTVWEIGNPSRTAADFYIPDPDSRYPNLLYGTVEKWRNYGLWQRYTDLYPSQDLIYTVGTSDYTKDWFFAHLCRHESDGTWVAATWQIKFNLSTFDASQGAYKLRMAIAQAEIAAIQVRVNSSTMKPVYETPAFGKDNAIARHGIHGLYALYNIDIPAANLQQGANIIYLTQRKASGPFNGVISQNVDCAVLAPLRSREHAGDLDDCRLATCQSTRVTVRAPKGRLWRRSIVSSPRSGEEERDADYPARARGMKSTSLPGSGLALRGLPPSSLCGNAAPAKCTSACGNTAGRESVSYRSPATALARGLRCLAWQRARWLLGAGFFTSASMPFSRAFVD</sequence>
<comment type="caution">
    <text evidence="11">The sequence shown here is derived from an EMBL/GenBank/DDBJ whole genome shotgun (WGS) entry which is preliminary data.</text>
</comment>
<dbReference type="Proteomes" id="UP000077202">
    <property type="component" value="Unassembled WGS sequence"/>
</dbReference>
<dbReference type="Gene3D" id="2.60.40.1120">
    <property type="entry name" value="Carboxypeptidase-like, regulatory domain"/>
    <property type="match status" value="1"/>
</dbReference>
<feature type="domain" description="Rhamnogalacturonan lyase" evidence="9">
    <location>
        <begin position="434"/>
        <end position="616"/>
    </location>
</feature>
<keyword evidence="12" id="KW-1185">Reference proteome</keyword>
<feature type="region of interest" description="Disordered" evidence="8">
    <location>
        <begin position="664"/>
        <end position="687"/>
    </location>
</feature>
<evidence type="ECO:0000256" key="4">
    <source>
        <dbReference type="ARBA" id="ARBA00012437"/>
    </source>
</evidence>
<comment type="catalytic activity">
    <reaction evidence="1">
        <text>Endotype eliminative cleavage of L-alpha-rhamnopyranosyl-(1-&gt;4)-alpha-D-galactopyranosyluronic acid bonds of rhamnogalacturonan I domains in ramified hairy regions of pectin leaving L-rhamnopyranose at the reducing end and 4-deoxy-4,5-unsaturated D-galactopyranosyluronic acid at the non-reducing end.</text>
        <dbReference type="EC" id="4.2.2.23"/>
    </reaction>
</comment>
<dbReference type="InterPro" id="IPR029413">
    <property type="entry name" value="RG-lyase_II"/>
</dbReference>
<keyword evidence="7" id="KW-0456">Lyase</keyword>
<organism evidence="11 12">
    <name type="scientific">Marchantia polymorpha subsp. ruderalis</name>
    <dbReference type="NCBI Taxonomy" id="1480154"/>
    <lineage>
        <taxon>Eukaryota</taxon>
        <taxon>Viridiplantae</taxon>
        <taxon>Streptophyta</taxon>
        <taxon>Embryophyta</taxon>
        <taxon>Marchantiophyta</taxon>
        <taxon>Marchantiopsida</taxon>
        <taxon>Marchantiidae</taxon>
        <taxon>Marchantiales</taxon>
        <taxon>Marchantiaceae</taxon>
        <taxon>Marchantia</taxon>
    </lineage>
</organism>
<dbReference type="GO" id="GO:0005975">
    <property type="term" value="P:carbohydrate metabolic process"/>
    <property type="evidence" value="ECO:0007669"/>
    <property type="project" value="InterPro"/>
</dbReference>
<dbReference type="InterPro" id="IPR013784">
    <property type="entry name" value="Carb-bd-like_fold"/>
</dbReference>
<dbReference type="CDD" id="cd10317">
    <property type="entry name" value="RGL4_C"/>
    <property type="match status" value="1"/>
</dbReference>
<gene>
    <name evidence="11" type="ORF">AXG93_531s1100</name>
</gene>
<proteinExistence type="inferred from homology"/>
<evidence type="ECO:0000256" key="3">
    <source>
        <dbReference type="ARBA" id="ARBA00010418"/>
    </source>
</evidence>
<evidence type="ECO:0000256" key="2">
    <source>
        <dbReference type="ARBA" id="ARBA00004613"/>
    </source>
</evidence>
<dbReference type="Gene3D" id="2.70.98.10">
    <property type="match status" value="1"/>
</dbReference>
<dbReference type="PANTHER" id="PTHR32018">
    <property type="entry name" value="RHAMNOGALACTURONATE LYASE FAMILY PROTEIN"/>
    <property type="match status" value="1"/>
</dbReference>
<dbReference type="GO" id="GO:0102210">
    <property type="term" value="F:rhamnogalacturonan endolyase activity"/>
    <property type="evidence" value="ECO:0007669"/>
    <property type="project" value="UniProtKB-EC"/>
</dbReference>
<dbReference type="AlphaFoldDB" id="A0A176VNZ0"/>
<dbReference type="Pfam" id="PF14683">
    <property type="entry name" value="CBM-like"/>
    <property type="match status" value="1"/>
</dbReference>
<dbReference type="PANTHER" id="PTHR32018:SF1">
    <property type="entry name" value="RHAMNOGALACTURONAN ENDOLYASE"/>
    <property type="match status" value="1"/>
</dbReference>
<protein>
    <recommendedName>
        <fullName evidence="4">rhamnogalacturonan endolyase</fullName>
        <ecNumber evidence="4">4.2.2.23</ecNumber>
    </recommendedName>
</protein>
<evidence type="ECO:0000313" key="11">
    <source>
        <dbReference type="EMBL" id="OAE22628.1"/>
    </source>
</evidence>
<dbReference type="Gene3D" id="2.60.120.260">
    <property type="entry name" value="Galactose-binding domain-like"/>
    <property type="match status" value="1"/>
</dbReference>
<evidence type="ECO:0000313" key="12">
    <source>
        <dbReference type="Proteomes" id="UP000077202"/>
    </source>
</evidence>
<dbReference type="EMBL" id="LVLJ01003104">
    <property type="protein sequence ID" value="OAE22628.1"/>
    <property type="molecule type" value="Genomic_DNA"/>
</dbReference>
<evidence type="ECO:0000256" key="8">
    <source>
        <dbReference type="SAM" id="MobiDB-lite"/>
    </source>
</evidence>
<dbReference type="InterPro" id="IPR029411">
    <property type="entry name" value="RG-lyase_III"/>
</dbReference>
<dbReference type="SUPFAM" id="SSF74650">
    <property type="entry name" value="Galactose mutarotase-like"/>
    <property type="match status" value="1"/>
</dbReference>
<dbReference type="EC" id="4.2.2.23" evidence="4"/>
<dbReference type="GO" id="GO:0005576">
    <property type="term" value="C:extracellular region"/>
    <property type="evidence" value="ECO:0007669"/>
    <property type="project" value="UniProtKB-SubCell"/>
</dbReference>
<evidence type="ECO:0000256" key="6">
    <source>
        <dbReference type="ARBA" id="ARBA00022729"/>
    </source>
</evidence>
<evidence type="ECO:0000259" key="10">
    <source>
        <dbReference type="Pfam" id="PF14686"/>
    </source>
</evidence>
<dbReference type="SUPFAM" id="SSF49452">
    <property type="entry name" value="Starch-binding domain-like"/>
    <property type="match status" value="1"/>
</dbReference>
<comment type="subcellular location">
    <subcellularLocation>
        <location evidence="2">Secreted</location>
    </subcellularLocation>
</comment>
<dbReference type="Pfam" id="PF06045">
    <property type="entry name" value="Rhamnogal_lyase"/>
    <property type="match status" value="1"/>
</dbReference>
<dbReference type="Pfam" id="PF14686">
    <property type="entry name" value="fn3_3"/>
    <property type="match status" value="1"/>
</dbReference>
<dbReference type="InterPro" id="IPR011013">
    <property type="entry name" value="Gal_mutarotase_sf_dom"/>
</dbReference>